<evidence type="ECO:0000256" key="2">
    <source>
        <dbReference type="SAM" id="SignalP"/>
    </source>
</evidence>
<keyword evidence="2" id="KW-0732">Signal</keyword>
<feature type="signal peptide" evidence="2">
    <location>
        <begin position="1"/>
        <end position="19"/>
    </location>
</feature>
<reference evidence="3 4" key="1">
    <citation type="journal article" date="2019" name="Nat. Ecol. Evol.">
        <title>Megaphylogeny resolves global patterns of mushroom evolution.</title>
        <authorList>
            <person name="Varga T."/>
            <person name="Krizsan K."/>
            <person name="Foldi C."/>
            <person name="Dima B."/>
            <person name="Sanchez-Garcia M."/>
            <person name="Sanchez-Ramirez S."/>
            <person name="Szollosi G.J."/>
            <person name="Szarkandi J.G."/>
            <person name="Papp V."/>
            <person name="Albert L."/>
            <person name="Andreopoulos W."/>
            <person name="Angelini C."/>
            <person name="Antonin V."/>
            <person name="Barry K.W."/>
            <person name="Bougher N.L."/>
            <person name="Buchanan P."/>
            <person name="Buyck B."/>
            <person name="Bense V."/>
            <person name="Catcheside P."/>
            <person name="Chovatia M."/>
            <person name="Cooper J."/>
            <person name="Damon W."/>
            <person name="Desjardin D."/>
            <person name="Finy P."/>
            <person name="Geml J."/>
            <person name="Haridas S."/>
            <person name="Hughes K."/>
            <person name="Justo A."/>
            <person name="Karasinski D."/>
            <person name="Kautmanova I."/>
            <person name="Kiss B."/>
            <person name="Kocsube S."/>
            <person name="Kotiranta H."/>
            <person name="LaButti K.M."/>
            <person name="Lechner B.E."/>
            <person name="Liimatainen K."/>
            <person name="Lipzen A."/>
            <person name="Lukacs Z."/>
            <person name="Mihaltcheva S."/>
            <person name="Morgado L.N."/>
            <person name="Niskanen T."/>
            <person name="Noordeloos M.E."/>
            <person name="Ohm R.A."/>
            <person name="Ortiz-Santana B."/>
            <person name="Ovrebo C."/>
            <person name="Racz N."/>
            <person name="Riley R."/>
            <person name="Savchenko A."/>
            <person name="Shiryaev A."/>
            <person name="Soop K."/>
            <person name="Spirin V."/>
            <person name="Szebenyi C."/>
            <person name="Tomsovsky M."/>
            <person name="Tulloss R.E."/>
            <person name="Uehling J."/>
            <person name="Grigoriev I.V."/>
            <person name="Vagvolgyi C."/>
            <person name="Papp T."/>
            <person name="Martin F.M."/>
            <person name="Miettinen O."/>
            <person name="Hibbett D.S."/>
            <person name="Nagy L.G."/>
        </authorList>
    </citation>
    <scope>NUCLEOTIDE SEQUENCE [LARGE SCALE GENOMIC DNA]</scope>
    <source>
        <strain evidence="3 4">CBS 166.37</strain>
    </source>
</reference>
<keyword evidence="4" id="KW-1185">Reference proteome</keyword>
<feature type="chain" id="PRO_5023105205" evidence="2">
    <location>
        <begin position="20"/>
        <end position="83"/>
    </location>
</feature>
<dbReference type="Proteomes" id="UP000308652">
    <property type="component" value="Unassembled WGS sequence"/>
</dbReference>
<feature type="region of interest" description="Disordered" evidence="1">
    <location>
        <begin position="62"/>
        <end position="83"/>
    </location>
</feature>
<protein>
    <submittedName>
        <fullName evidence="3">Uncharacterized protein</fullName>
    </submittedName>
</protein>
<organism evidence="3 4">
    <name type="scientific">Crucibulum laeve</name>
    <dbReference type="NCBI Taxonomy" id="68775"/>
    <lineage>
        <taxon>Eukaryota</taxon>
        <taxon>Fungi</taxon>
        <taxon>Dikarya</taxon>
        <taxon>Basidiomycota</taxon>
        <taxon>Agaricomycotina</taxon>
        <taxon>Agaricomycetes</taxon>
        <taxon>Agaricomycetidae</taxon>
        <taxon>Agaricales</taxon>
        <taxon>Agaricineae</taxon>
        <taxon>Nidulariaceae</taxon>
        <taxon>Crucibulum</taxon>
    </lineage>
</organism>
<dbReference type="AlphaFoldDB" id="A0A5C3MIH5"/>
<proteinExistence type="predicted"/>
<evidence type="ECO:0000313" key="4">
    <source>
        <dbReference type="Proteomes" id="UP000308652"/>
    </source>
</evidence>
<accession>A0A5C3MIH5</accession>
<dbReference type="EMBL" id="ML213590">
    <property type="protein sequence ID" value="TFK44463.1"/>
    <property type="molecule type" value="Genomic_DNA"/>
</dbReference>
<evidence type="ECO:0000256" key="1">
    <source>
        <dbReference type="SAM" id="MobiDB-lite"/>
    </source>
</evidence>
<evidence type="ECO:0000313" key="3">
    <source>
        <dbReference type="EMBL" id="TFK44463.1"/>
    </source>
</evidence>
<gene>
    <name evidence="3" type="ORF">BDQ12DRAFT_673027</name>
</gene>
<sequence length="83" mass="8384">MKFSPALVVLSIACVVASALNQVDKTSVPHLVGVCGTARGVSDTDADWATIGQRGVEKAAAISESRGGFEGRDVAKTNPAGGI</sequence>
<name>A0A5C3MIH5_9AGAR</name>